<evidence type="ECO:0000313" key="2">
    <source>
        <dbReference type="EMBL" id="KAK8012931.1"/>
    </source>
</evidence>
<protein>
    <submittedName>
        <fullName evidence="2">Uncharacterized protein</fullName>
    </submittedName>
</protein>
<evidence type="ECO:0000313" key="3">
    <source>
        <dbReference type="Proteomes" id="UP001396898"/>
    </source>
</evidence>
<feature type="region of interest" description="Disordered" evidence="1">
    <location>
        <begin position="1"/>
        <end position="35"/>
    </location>
</feature>
<keyword evidence="3" id="KW-1185">Reference proteome</keyword>
<organism evidence="2 3">
    <name type="scientific">Apiospora marii</name>
    <dbReference type="NCBI Taxonomy" id="335849"/>
    <lineage>
        <taxon>Eukaryota</taxon>
        <taxon>Fungi</taxon>
        <taxon>Dikarya</taxon>
        <taxon>Ascomycota</taxon>
        <taxon>Pezizomycotina</taxon>
        <taxon>Sordariomycetes</taxon>
        <taxon>Xylariomycetidae</taxon>
        <taxon>Amphisphaeriales</taxon>
        <taxon>Apiosporaceae</taxon>
        <taxon>Apiospora</taxon>
    </lineage>
</organism>
<feature type="region of interest" description="Disordered" evidence="1">
    <location>
        <begin position="58"/>
        <end position="83"/>
    </location>
</feature>
<sequence length="83" mass="8508">MGYYDDYNDYDGSGDTGGDGWGDGDGMDQGGYGIIPDEVATNPAYGDVGIDPNLTMLPDSGMSYPHASSSSSYGVAQNGVAPQ</sequence>
<dbReference type="Proteomes" id="UP001396898">
    <property type="component" value="Unassembled WGS sequence"/>
</dbReference>
<gene>
    <name evidence="2" type="ORF">PG991_010306</name>
</gene>
<evidence type="ECO:0000256" key="1">
    <source>
        <dbReference type="SAM" id="MobiDB-lite"/>
    </source>
</evidence>
<dbReference type="EMBL" id="JAQQWI010000015">
    <property type="protein sequence ID" value="KAK8012931.1"/>
    <property type="molecule type" value="Genomic_DNA"/>
</dbReference>
<comment type="caution">
    <text evidence="2">The sequence shown here is derived from an EMBL/GenBank/DDBJ whole genome shotgun (WGS) entry which is preliminary data.</text>
</comment>
<accession>A0ABR1RI43</accession>
<feature type="compositionally biased region" description="Low complexity" evidence="1">
    <location>
        <begin position="1"/>
        <end position="13"/>
    </location>
</feature>
<feature type="compositionally biased region" description="Gly residues" evidence="1">
    <location>
        <begin position="14"/>
        <end position="33"/>
    </location>
</feature>
<proteinExistence type="predicted"/>
<reference evidence="2 3" key="1">
    <citation type="submission" date="2023-01" db="EMBL/GenBank/DDBJ databases">
        <title>Analysis of 21 Apiospora genomes using comparative genomics revels a genus with tremendous synthesis potential of carbohydrate active enzymes and secondary metabolites.</title>
        <authorList>
            <person name="Sorensen T."/>
        </authorList>
    </citation>
    <scope>NUCLEOTIDE SEQUENCE [LARGE SCALE GENOMIC DNA]</scope>
    <source>
        <strain evidence="2 3">CBS 20057</strain>
    </source>
</reference>
<name>A0ABR1RI43_9PEZI</name>